<dbReference type="InterPro" id="IPR011008">
    <property type="entry name" value="Dimeric_a/b-barrel"/>
</dbReference>
<accession>A0A8D5ZMM4</accession>
<dbReference type="InterPro" id="IPR007138">
    <property type="entry name" value="ABM_dom"/>
</dbReference>
<evidence type="ECO:0000313" key="2">
    <source>
        <dbReference type="EMBL" id="BCU80448.1"/>
    </source>
</evidence>
<dbReference type="Proteomes" id="UP000677436">
    <property type="component" value="Chromosome"/>
</dbReference>
<dbReference type="PANTHER" id="PTHR34474">
    <property type="entry name" value="SIGNAL TRANSDUCTION PROTEIN TRAP"/>
    <property type="match status" value="1"/>
</dbReference>
<name>A0A8D5ZMM4_9BACL</name>
<keyword evidence="3" id="KW-1185">Reference proteome</keyword>
<feature type="domain" description="ABM" evidence="1">
    <location>
        <begin position="2"/>
        <end position="92"/>
    </location>
</feature>
<dbReference type="EMBL" id="AP024601">
    <property type="protein sequence ID" value="BCU80448.1"/>
    <property type="molecule type" value="Genomic_DNA"/>
</dbReference>
<dbReference type="Gene3D" id="3.30.70.100">
    <property type="match status" value="1"/>
</dbReference>
<dbReference type="InterPro" id="IPR050404">
    <property type="entry name" value="Heme-degrading_MO"/>
</dbReference>
<dbReference type="SUPFAM" id="SSF54909">
    <property type="entry name" value="Dimeric alpha+beta barrel"/>
    <property type="match status" value="1"/>
</dbReference>
<evidence type="ECO:0000313" key="3">
    <source>
        <dbReference type="Proteomes" id="UP000677436"/>
    </source>
</evidence>
<reference evidence="2" key="2">
    <citation type="journal article" date="2021" name="Microbiol. Resour. Announc.">
        <title>Complete Genome Sequence of Polycladomyces abyssicola JIR-001T, Isolated from Hemipelagic Sediment in Deep Seawater.</title>
        <authorList>
            <person name="Tsubouchi T."/>
            <person name="Kaneko Y."/>
        </authorList>
    </citation>
    <scope>NUCLEOTIDE SEQUENCE</scope>
    <source>
        <strain evidence="2">JIR-001</strain>
    </source>
</reference>
<dbReference type="KEGG" id="pabs:JIR001_02310"/>
<organism evidence="2 3">
    <name type="scientific">Polycladomyces abyssicola</name>
    <dbReference type="NCBI Taxonomy" id="1125966"/>
    <lineage>
        <taxon>Bacteria</taxon>
        <taxon>Bacillati</taxon>
        <taxon>Bacillota</taxon>
        <taxon>Bacilli</taxon>
        <taxon>Bacillales</taxon>
        <taxon>Thermoactinomycetaceae</taxon>
        <taxon>Polycladomyces</taxon>
    </lineage>
</organism>
<reference evidence="2" key="1">
    <citation type="journal article" date="2013" name="Int. J. Syst. Evol. Microbiol.">
        <title>Polycladomyces abyssicola gen. nov., sp. nov., a thermophilic filamentous bacterium isolated from hemipelagic sediment.</title>
        <authorList>
            <person name="Tsubouchi T."/>
            <person name="Shimane Y."/>
            <person name="Mori K."/>
            <person name="Usui K."/>
            <person name="Hiraki T."/>
            <person name="Tame A."/>
            <person name="Uematsu K."/>
            <person name="Maruyama T."/>
            <person name="Hatada Y."/>
        </authorList>
    </citation>
    <scope>NUCLEOTIDE SEQUENCE</scope>
    <source>
        <strain evidence="2">JIR-001</strain>
    </source>
</reference>
<evidence type="ECO:0000259" key="1">
    <source>
        <dbReference type="PROSITE" id="PS51725"/>
    </source>
</evidence>
<dbReference type="PANTHER" id="PTHR34474:SF2">
    <property type="entry name" value="SIGNAL TRANSDUCTION PROTEIN TRAP"/>
    <property type="match status" value="1"/>
</dbReference>
<dbReference type="AlphaFoldDB" id="A0A8D5ZMM4"/>
<proteinExistence type="predicted"/>
<sequence length="95" mass="11155">MYQVNNRIRIESAEQLQHLVERFRTAPESMKEVPGFISFRLLKAEDESHLLVETVFESKEAFVNWTQSEHFKRAHGGRTHQNARPDLSAYEVLIK</sequence>
<dbReference type="RefSeq" id="WP_212773827.1">
    <property type="nucleotide sequence ID" value="NZ_AP024601.1"/>
</dbReference>
<dbReference type="PROSITE" id="PS51725">
    <property type="entry name" value="ABM"/>
    <property type="match status" value="1"/>
</dbReference>
<dbReference type="Pfam" id="PF03992">
    <property type="entry name" value="ABM"/>
    <property type="match status" value="1"/>
</dbReference>
<protein>
    <recommendedName>
        <fullName evidence="1">ABM domain-containing protein</fullName>
    </recommendedName>
</protein>
<gene>
    <name evidence="2" type="ORF">JIR001_02310</name>
</gene>